<feature type="region of interest" description="Disordered" evidence="1">
    <location>
        <begin position="256"/>
        <end position="280"/>
    </location>
</feature>
<evidence type="ECO:0000313" key="3">
    <source>
        <dbReference type="EMBL" id="EQD76452.1"/>
    </source>
</evidence>
<dbReference type="Gene3D" id="3.40.50.300">
    <property type="entry name" value="P-loop containing nucleotide triphosphate hydrolases"/>
    <property type="match status" value="1"/>
</dbReference>
<comment type="caution">
    <text evidence="3">The sequence shown here is derived from an EMBL/GenBank/DDBJ whole genome shotgun (WGS) entry which is preliminary data.</text>
</comment>
<dbReference type="Pfam" id="PF13614">
    <property type="entry name" value="AAA_31"/>
    <property type="match status" value="1"/>
</dbReference>
<accession>T1C373</accession>
<name>T1C373_9ZZZZ</name>
<gene>
    <name evidence="3" type="ORF">B1B_01674</name>
</gene>
<dbReference type="SUPFAM" id="SSF52540">
    <property type="entry name" value="P-loop containing nucleoside triphosphate hydrolases"/>
    <property type="match status" value="1"/>
</dbReference>
<dbReference type="CDD" id="cd02042">
    <property type="entry name" value="ParAB_family"/>
    <property type="match status" value="1"/>
</dbReference>
<proteinExistence type="predicted"/>
<feature type="compositionally biased region" description="Basic and acidic residues" evidence="1">
    <location>
        <begin position="269"/>
        <end position="280"/>
    </location>
</feature>
<dbReference type="PANTHER" id="PTHR13696:SF52">
    <property type="entry name" value="PARA FAMILY PROTEIN CT_582"/>
    <property type="match status" value="1"/>
</dbReference>
<reference evidence="3" key="1">
    <citation type="submission" date="2013-08" db="EMBL/GenBank/DDBJ databases">
        <authorList>
            <person name="Mendez C."/>
            <person name="Richter M."/>
            <person name="Ferrer M."/>
            <person name="Sanchez J."/>
        </authorList>
    </citation>
    <scope>NUCLEOTIDE SEQUENCE</scope>
</reference>
<feature type="domain" description="AAA" evidence="2">
    <location>
        <begin position="3"/>
        <end position="180"/>
    </location>
</feature>
<dbReference type="InterPro" id="IPR050678">
    <property type="entry name" value="DNA_Partitioning_ATPase"/>
</dbReference>
<sequence>MSQVLAIANQKGGVGKTTTAINLVAALAVNGRRVLLVDLDPQGNATTGVGLNKRHLKKSIYEVLSGRVPITEAVVPIVTPTATFKVLPATRDLTAAEVALTRSGRSENCLREHLALMREAFDDIVIDCPPALNVLTVNALVAADAVLIPIQCEYYALEGLSSLLGTIQEIQRDLNPALRIDGLLRTMFDARSSLNNEVSSELLVHFGEQVYRTVIPRNVRLAEAPSHGIPALSYDIQSRGALAYLALASERLERLADSGKPGPVPGSHTADRMTAPERSG</sequence>
<dbReference type="AlphaFoldDB" id="T1C373"/>
<dbReference type="InterPro" id="IPR027417">
    <property type="entry name" value="P-loop_NTPase"/>
</dbReference>
<dbReference type="PANTHER" id="PTHR13696">
    <property type="entry name" value="P-LOOP CONTAINING NUCLEOSIDE TRIPHOSPHATE HYDROLASE"/>
    <property type="match status" value="1"/>
</dbReference>
<dbReference type="InterPro" id="IPR025669">
    <property type="entry name" value="AAA_dom"/>
</dbReference>
<evidence type="ECO:0000259" key="2">
    <source>
        <dbReference type="Pfam" id="PF13614"/>
    </source>
</evidence>
<evidence type="ECO:0000256" key="1">
    <source>
        <dbReference type="SAM" id="MobiDB-lite"/>
    </source>
</evidence>
<reference evidence="3" key="2">
    <citation type="journal article" date="2014" name="ISME J.">
        <title>Microbial stratification in low pH oxic and suboxic macroscopic growths along an acid mine drainage.</title>
        <authorList>
            <person name="Mendez-Garcia C."/>
            <person name="Mesa V."/>
            <person name="Sprenger R.R."/>
            <person name="Richter M."/>
            <person name="Diez M.S."/>
            <person name="Solano J."/>
            <person name="Bargiela R."/>
            <person name="Golyshina O.V."/>
            <person name="Manteca A."/>
            <person name="Ramos J.L."/>
            <person name="Gallego J.R."/>
            <person name="Llorente I."/>
            <person name="Martins Dos Santos V.A."/>
            <person name="Jensen O.N."/>
            <person name="Pelaez A.I."/>
            <person name="Sanchez J."/>
            <person name="Ferrer M."/>
        </authorList>
    </citation>
    <scope>NUCLEOTIDE SEQUENCE</scope>
</reference>
<dbReference type="FunFam" id="3.40.50.300:FF:000285">
    <property type="entry name" value="Sporulation initiation inhibitor Soj"/>
    <property type="match status" value="1"/>
</dbReference>
<dbReference type="EMBL" id="AUZY01001054">
    <property type="protein sequence ID" value="EQD76452.1"/>
    <property type="molecule type" value="Genomic_DNA"/>
</dbReference>
<organism evidence="3">
    <name type="scientific">mine drainage metagenome</name>
    <dbReference type="NCBI Taxonomy" id="410659"/>
    <lineage>
        <taxon>unclassified sequences</taxon>
        <taxon>metagenomes</taxon>
        <taxon>ecological metagenomes</taxon>
    </lineage>
</organism>
<protein>
    <submittedName>
        <fullName evidence="3">Sporulation initiation inhibitor protein Soj</fullName>
    </submittedName>
</protein>